<dbReference type="Proteomes" id="UP000076584">
    <property type="component" value="Unassembled WGS sequence"/>
</dbReference>
<reference evidence="1 2" key="1">
    <citation type="submission" date="2015-06" db="EMBL/GenBank/DDBJ databases">
        <title>Survival trade-offs in plant roots during colonization by closely related pathogenic and mutualistic fungi.</title>
        <authorList>
            <person name="Hacquard S."/>
            <person name="Kracher B."/>
            <person name="Hiruma K."/>
            <person name="Weinman A."/>
            <person name="Muench P."/>
            <person name="Garrido Oter R."/>
            <person name="Ver Loren van Themaat E."/>
            <person name="Dallerey J.-F."/>
            <person name="Damm U."/>
            <person name="Henrissat B."/>
            <person name="Lespinet O."/>
            <person name="Thon M."/>
            <person name="Kemen E."/>
            <person name="McHardy A.C."/>
            <person name="Schulze-Lefert P."/>
            <person name="O'Connell R.J."/>
        </authorList>
    </citation>
    <scope>NUCLEOTIDE SEQUENCE [LARGE SCALE GENOMIC DNA]</scope>
    <source>
        <strain evidence="1 2">MAFF 238704</strain>
    </source>
</reference>
<organism evidence="1 2">
    <name type="scientific">Colletotrichum incanum</name>
    <name type="common">Soybean anthracnose fungus</name>
    <dbReference type="NCBI Taxonomy" id="1573173"/>
    <lineage>
        <taxon>Eukaryota</taxon>
        <taxon>Fungi</taxon>
        <taxon>Dikarya</taxon>
        <taxon>Ascomycota</taxon>
        <taxon>Pezizomycotina</taxon>
        <taxon>Sordariomycetes</taxon>
        <taxon>Hypocreomycetidae</taxon>
        <taxon>Glomerellales</taxon>
        <taxon>Glomerellaceae</taxon>
        <taxon>Colletotrichum</taxon>
        <taxon>Colletotrichum spaethianum species complex</taxon>
    </lineage>
</organism>
<proteinExistence type="predicted"/>
<sequence>MDRYDLHTAFLLVDDLDGLIGQALNDIFILLLASRCCQRNLHDSFGCEVCGSPKLTLAEEIEIFAEQLRQRQVELAWEAQERLVGLRQLDLGFLANGQGFFDVGIMLGAHIVLENISEKVFQHADGLAHLRVVPRRHCRKILGQEARSDASEVDIPAIRVVVIVEATAAASHVDGVDSHCISLLLWGHVLKVGIDVATEHARSGVNATEKKVLVEGLVRCTQTAAGAVALDACLDASCAC</sequence>
<dbReference type="AlphaFoldDB" id="A0A167DNR8"/>
<comment type="caution">
    <text evidence="1">The sequence shown here is derived from an EMBL/GenBank/DDBJ whole genome shotgun (WGS) entry which is preliminary data.</text>
</comment>
<protein>
    <submittedName>
        <fullName evidence="1">Uncharacterized protein</fullName>
    </submittedName>
</protein>
<evidence type="ECO:0000313" key="1">
    <source>
        <dbReference type="EMBL" id="KZL84124.1"/>
    </source>
</evidence>
<gene>
    <name evidence="1" type="ORF">CI238_02732</name>
</gene>
<evidence type="ECO:0000313" key="2">
    <source>
        <dbReference type="Proteomes" id="UP000076584"/>
    </source>
</evidence>
<accession>A0A167DNR8</accession>
<dbReference type="EMBL" id="LFIW01000949">
    <property type="protein sequence ID" value="KZL84124.1"/>
    <property type="molecule type" value="Genomic_DNA"/>
</dbReference>
<name>A0A167DNR8_COLIC</name>
<keyword evidence="2" id="KW-1185">Reference proteome</keyword>